<dbReference type="GO" id="GO:0043162">
    <property type="term" value="P:ubiquitin-dependent protein catabolic process via the multivesicular body sorting pathway"/>
    <property type="evidence" value="ECO:0007669"/>
    <property type="project" value="InterPro"/>
</dbReference>
<dbReference type="PROSITE" id="PS50030">
    <property type="entry name" value="UBA"/>
    <property type="match status" value="1"/>
</dbReference>
<dbReference type="AlphaFoldDB" id="A0AAV8XGP2"/>
<dbReference type="InterPro" id="IPR009060">
    <property type="entry name" value="UBA-like_sf"/>
</dbReference>
<organism evidence="3 4">
    <name type="scientific">Aromia moschata</name>
    <dbReference type="NCBI Taxonomy" id="1265417"/>
    <lineage>
        <taxon>Eukaryota</taxon>
        <taxon>Metazoa</taxon>
        <taxon>Ecdysozoa</taxon>
        <taxon>Arthropoda</taxon>
        <taxon>Hexapoda</taxon>
        <taxon>Insecta</taxon>
        <taxon>Pterygota</taxon>
        <taxon>Neoptera</taxon>
        <taxon>Endopterygota</taxon>
        <taxon>Coleoptera</taxon>
        <taxon>Polyphaga</taxon>
        <taxon>Cucujiformia</taxon>
        <taxon>Chrysomeloidea</taxon>
        <taxon>Cerambycidae</taxon>
        <taxon>Cerambycinae</taxon>
        <taxon>Callichromatini</taxon>
        <taxon>Aromia</taxon>
    </lineage>
</organism>
<reference evidence="3" key="1">
    <citation type="journal article" date="2023" name="Insect Mol. Biol.">
        <title>Genome sequencing provides insights into the evolution of gene families encoding plant cell wall-degrading enzymes in longhorned beetles.</title>
        <authorList>
            <person name="Shin N.R."/>
            <person name="Okamura Y."/>
            <person name="Kirsch R."/>
            <person name="Pauchet Y."/>
        </authorList>
    </citation>
    <scope>NUCLEOTIDE SEQUENCE</scope>
    <source>
        <strain evidence="3">AMC_N1</strain>
    </source>
</reference>
<gene>
    <name evidence="3" type="ORF">NQ318_011348</name>
</gene>
<protein>
    <recommendedName>
        <fullName evidence="2">UBA domain-containing protein</fullName>
    </recommendedName>
</protein>
<dbReference type="SUPFAM" id="SSF46934">
    <property type="entry name" value="UBA-like"/>
    <property type="match status" value="1"/>
</dbReference>
<dbReference type="Gene3D" id="1.20.120.1920">
    <property type="entry name" value="UBAP1 SOUBA domain"/>
    <property type="match status" value="1"/>
</dbReference>
<dbReference type="InterPro" id="IPR038870">
    <property type="entry name" value="UBAP1"/>
</dbReference>
<sequence>MKEWRNVRMTVMEERKEREKVREELKKKEEETAEQEKIKRSGANSSILMPTQVSNCSNILTPIPLTNCINQQYISKPVDKSPFNLSDFENDTSSPFDNMELKSINDLEELAQVLKSEEPKYKVNNPVYPSYQNVQCSNPAPLQTNYPNYTGYATFPVLDHLTGQSQSFQVPYLYSKPSTTDYSCTSLGSTPLLESKKSNCKSVPDIIKSLEVELENSHLDNTTSEASYIRTNIIPQTSRPKSTEAVIYPRDVAKKEELDNPFNSLSQSQQDLCKSINSMGFPLSRVARSCKVIGHDHKKIVEHLLALSDLLDLGFSEKDASSALLQCDNDRDKALDKLIS</sequence>
<keyword evidence="4" id="KW-1185">Reference proteome</keyword>
<feature type="compositionally biased region" description="Basic and acidic residues" evidence="1">
    <location>
        <begin position="1"/>
        <end position="39"/>
    </location>
</feature>
<dbReference type="InterPro" id="IPR015940">
    <property type="entry name" value="UBA"/>
</dbReference>
<dbReference type="Proteomes" id="UP001162162">
    <property type="component" value="Unassembled WGS sequence"/>
</dbReference>
<dbReference type="InterPro" id="IPR042575">
    <property type="entry name" value="UBAP1_C"/>
</dbReference>
<evidence type="ECO:0000256" key="1">
    <source>
        <dbReference type="SAM" id="MobiDB-lite"/>
    </source>
</evidence>
<evidence type="ECO:0000259" key="2">
    <source>
        <dbReference type="PROSITE" id="PS50030"/>
    </source>
</evidence>
<comment type="caution">
    <text evidence="3">The sequence shown here is derived from an EMBL/GenBank/DDBJ whole genome shotgun (WGS) entry which is preliminary data.</text>
</comment>
<dbReference type="PANTHER" id="PTHR15960:SF5">
    <property type="entry name" value="LD44032P"/>
    <property type="match status" value="1"/>
</dbReference>
<dbReference type="EMBL" id="JAPWTK010000630">
    <property type="protein sequence ID" value="KAJ8937664.1"/>
    <property type="molecule type" value="Genomic_DNA"/>
</dbReference>
<accession>A0AAV8XGP2</accession>
<dbReference type="GO" id="GO:0043130">
    <property type="term" value="F:ubiquitin binding"/>
    <property type="evidence" value="ECO:0007669"/>
    <property type="project" value="InterPro"/>
</dbReference>
<dbReference type="PANTHER" id="PTHR15960">
    <property type="entry name" value="LD44032P"/>
    <property type="match status" value="1"/>
</dbReference>
<evidence type="ECO:0000313" key="4">
    <source>
        <dbReference type="Proteomes" id="UP001162162"/>
    </source>
</evidence>
<feature type="domain" description="UBA" evidence="2">
    <location>
        <begin position="299"/>
        <end position="340"/>
    </location>
</feature>
<evidence type="ECO:0000313" key="3">
    <source>
        <dbReference type="EMBL" id="KAJ8937664.1"/>
    </source>
</evidence>
<feature type="region of interest" description="Disordered" evidence="1">
    <location>
        <begin position="1"/>
        <end position="45"/>
    </location>
</feature>
<dbReference type="GO" id="GO:0000813">
    <property type="term" value="C:ESCRT I complex"/>
    <property type="evidence" value="ECO:0007669"/>
    <property type="project" value="InterPro"/>
</dbReference>
<proteinExistence type="predicted"/>
<name>A0AAV8XGP2_9CUCU</name>